<dbReference type="InterPro" id="IPR009009">
    <property type="entry name" value="RlpA-like_DPBB"/>
</dbReference>
<dbReference type="Pfam" id="PF05036">
    <property type="entry name" value="SPOR"/>
    <property type="match status" value="1"/>
</dbReference>
<dbReference type="PANTHER" id="PTHR34183:SF8">
    <property type="entry name" value="ENDOLYTIC PEPTIDOGLYCAN TRANSGLYCOSYLASE RLPA-RELATED"/>
    <property type="match status" value="1"/>
</dbReference>
<dbReference type="GO" id="GO:0071555">
    <property type="term" value="P:cell wall organization"/>
    <property type="evidence" value="ECO:0007669"/>
    <property type="project" value="UniProtKB-KW"/>
</dbReference>
<dbReference type="EC" id="4.2.2.-" evidence="4"/>
<evidence type="ECO:0000259" key="6">
    <source>
        <dbReference type="Pfam" id="PF03330"/>
    </source>
</evidence>
<dbReference type="InterPro" id="IPR036908">
    <property type="entry name" value="RlpA-like_sf"/>
</dbReference>
<dbReference type="GO" id="GO:0000270">
    <property type="term" value="P:peptidoglycan metabolic process"/>
    <property type="evidence" value="ECO:0007669"/>
    <property type="project" value="UniProtKB-UniRule"/>
</dbReference>
<sequence>MSTQLNLIAKRSVQMLVLASIWLLAACAGGPKLSTRDEPEVVKNGQYRAANLRPYKVRGDTYSPYVPDIGDTLTGTASWYGHESGSLTATGEHFDPNALSAAHKTWPLPSVIEVTNLDNGRSLRLRLNDRGPFVDGRLLDLSKGAAKALGVHQTGTARVRIKFLGPAVLGARPTYAAATPEVADGDRQRYRVQVGAFSERANAERVSDQLRARVDERRGLYVVTLGPFEGAQKAELYRQKVLAAGYFDAILTRDE</sequence>
<dbReference type="InterPro" id="IPR034718">
    <property type="entry name" value="RlpA"/>
</dbReference>
<evidence type="ECO:0000256" key="1">
    <source>
        <dbReference type="ARBA" id="ARBA00022729"/>
    </source>
</evidence>
<dbReference type="Gene3D" id="2.40.40.10">
    <property type="entry name" value="RlpA-like domain"/>
    <property type="match status" value="1"/>
</dbReference>
<keyword evidence="3 4" id="KW-0961">Cell wall biogenesis/degradation</keyword>
<dbReference type="SUPFAM" id="SSF50685">
    <property type="entry name" value="Barwin-like endoglucanases"/>
    <property type="match status" value="1"/>
</dbReference>
<name>E8RSP4_ASTEC</name>
<evidence type="ECO:0000256" key="4">
    <source>
        <dbReference type="HAMAP-Rule" id="MF_02071"/>
    </source>
</evidence>
<evidence type="ECO:0000259" key="7">
    <source>
        <dbReference type="Pfam" id="PF05036"/>
    </source>
</evidence>
<dbReference type="CDD" id="cd22268">
    <property type="entry name" value="DPBB_RlpA-like"/>
    <property type="match status" value="1"/>
</dbReference>
<protein>
    <recommendedName>
        <fullName evidence="4">Endolytic peptidoglycan transglycosylase RlpA</fullName>
        <ecNumber evidence="4">4.2.2.-</ecNumber>
    </recommendedName>
</protein>
<dbReference type="NCBIfam" id="TIGR00413">
    <property type="entry name" value="rlpA"/>
    <property type="match status" value="1"/>
</dbReference>
<keyword evidence="2 4" id="KW-0456">Lyase</keyword>
<dbReference type="HOGENOM" id="CLU_042923_3_1_5"/>
<dbReference type="GO" id="GO:0042834">
    <property type="term" value="F:peptidoglycan binding"/>
    <property type="evidence" value="ECO:0007669"/>
    <property type="project" value="InterPro"/>
</dbReference>
<gene>
    <name evidence="4" type="primary">rlpA</name>
    <name evidence="8" type="ordered locus">Astex_2878</name>
</gene>
<keyword evidence="9" id="KW-1185">Reference proteome</keyword>
<evidence type="ECO:0000256" key="2">
    <source>
        <dbReference type="ARBA" id="ARBA00023239"/>
    </source>
</evidence>
<comment type="similarity">
    <text evidence="4 5">Belongs to the RlpA family.</text>
</comment>
<dbReference type="eggNOG" id="COG0797">
    <property type="taxonomic scope" value="Bacteria"/>
</dbReference>
<comment type="function">
    <text evidence="4">Lytic transglycosylase with a strong preference for naked glycan strands that lack stem peptides.</text>
</comment>
<keyword evidence="8" id="KW-0449">Lipoprotein</keyword>
<dbReference type="OrthoDB" id="9779128at2"/>
<dbReference type="InterPro" id="IPR012997">
    <property type="entry name" value="RplA"/>
</dbReference>
<dbReference type="Pfam" id="PF03330">
    <property type="entry name" value="DPBB_1"/>
    <property type="match status" value="1"/>
</dbReference>
<accession>E8RSP4</accession>
<dbReference type="eggNOG" id="COG3087">
    <property type="taxonomic scope" value="Bacteria"/>
</dbReference>
<dbReference type="AlphaFoldDB" id="E8RSP4"/>
<evidence type="ECO:0000256" key="3">
    <source>
        <dbReference type="ARBA" id="ARBA00023316"/>
    </source>
</evidence>
<keyword evidence="1" id="KW-0732">Signal</keyword>
<evidence type="ECO:0000256" key="5">
    <source>
        <dbReference type="RuleBase" id="RU003495"/>
    </source>
</evidence>
<dbReference type="EMBL" id="CP002396">
    <property type="protein sequence ID" value="ADU14515.1"/>
    <property type="molecule type" value="Genomic_DNA"/>
</dbReference>
<evidence type="ECO:0000313" key="9">
    <source>
        <dbReference type="Proteomes" id="UP000001492"/>
    </source>
</evidence>
<dbReference type="SUPFAM" id="SSF110997">
    <property type="entry name" value="Sporulation related repeat"/>
    <property type="match status" value="1"/>
</dbReference>
<dbReference type="STRING" id="573065.Astex_2878"/>
<reference evidence="9" key="1">
    <citation type="submission" date="2010-12" db="EMBL/GenBank/DDBJ databases">
        <title>Complete sequence of chromosome 2 of Asticcacaulis excentricus CB 48.</title>
        <authorList>
            <consortium name="US DOE Joint Genome Institute"/>
            <person name="Lucas S."/>
            <person name="Copeland A."/>
            <person name="Lapidus A."/>
            <person name="Cheng J.-F."/>
            <person name="Bruce D."/>
            <person name="Goodwin L."/>
            <person name="Pitluck S."/>
            <person name="Teshima H."/>
            <person name="Davenport K."/>
            <person name="Detter J.C."/>
            <person name="Han C."/>
            <person name="Tapia R."/>
            <person name="Land M."/>
            <person name="Hauser L."/>
            <person name="Jeffries C."/>
            <person name="Kyrpides N."/>
            <person name="Ivanova N."/>
            <person name="Ovchinnikova G."/>
            <person name="Brun Y.V."/>
            <person name="Woyke T."/>
        </authorList>
    </citation>
    <scope>NUCLEOTIDE SEQUENCE [LARGE SCALE GENOMIC DNA]</scope>
    <source>
        <strain evidence="9">ATCC 15261 / DSM 4724 / KCTC 12464 / NCIMB 9791 / VKM B-1370 / CB 48</strain>
    </source>
</reference>
<dbReference type="Proteomes" id="UP000001492">
    <property type="component" value="Chromosome 2"/>
</dbReference>
<dbReference type="PANTHER" id="PTHR34183">
    <property type="entry name" value="ENDOLYTIC PEPTIDOGLYCAN TRANSGLYCOSYLASE RLPA"/>
    <property type="match status" value="1"/>
</dbReference>
<dbReference type="InterPro" id="IPR007730">
    <property type="entry name" value="SPOR-like_dom"/>
</dbReference>
<dbReference type="HAMAP" id="MF_02071">
    <property type="entry name" value="RlpA"/>
    <property type="match status" value="1"/>
</dbReference>
<feature type="domain" description="SPOR" evidence="7">
    <location>
        <begin position="188"/>
        <end position="251"/>
    </location>
</feature>
<feature type="domain" description="RlpA-like protein double-psi beta-barrel" evidence="6">
    <location>
        <begin position="74"/>
        <end position="161"/>
    </location>
</feature>
<dbReference type="Gene3D" id="3.30.70.1070">
    <property type="entry name" value="Sporulation related repeat"/>
    <property type="match status" value="1"/>
</dbReference>
<dbReference type="GO" id="GO:0008932">
    <property type="term" value="F:lytic endotransglycosylase activity"/>
    <property type="evidence" value="ECO:0007669"/>
    <property type="project" value="UniProtKB-UniRule"/>
</dbReference>
<dbReference type="KEGG" id="aex:Astex_2878"/>
<dbReference type="InterPro" id="IPR036680">
    <property type="entry name" value="SPOR-like_sf"/>
</dbReference>
<evidence type="ECO:0000313" key="8">
    <source>
        <dbReference type="EMBL" id="ADU14515.1"/>
    </source>
</evidence>
<proteinExistence type="inferred from homology"/>
<organism evidence="8 9">
    <name type="scientific">Asticcacaulis excentricus (strain ATCC 15261 / DSM 4724 / KCTC 12464 / NCIMB 9791 / VKM B-1370 / CB 48)</name>
    <dbReference type="NCBI Taxonomy" id="573065"/>
    <lineage>
        <taxon>Bacteria</taxon>
        <taxon>Pseudomonadati</taxon>
        <taxon>Pseudomonadota</taxon>
        <taxon>Alphaproteobacteria</taxon>
        <taxon>Caulobacterales</taxon>
        <taxon>Caulobacteraceae</taxon>
        <taxon>Asticcacaulis</taxon>
    </lineage>
</organism>